<gene>
    <name evidence="1" type="ORF">SAMN04489716_8319</name>
</gene>
<sequence length="67" mass="7599">MSASSTNPIPSRDEGGFTPFEQFLRQWGKPLLTAEEWAASAPDVFETAEGLDEFLSWYRAERQKNFG</sequence>
<dbReference type="AlphaFoldDB" id="A0A1H2D769"/>
<dbReference type="STRING" id="113562.SAMN04489716_8319"/>
<evidence type="ECO:0000313" key="1">
    <source>
        <dbReference type="EMBL" id="SDT78312.1"/>
    </source>
</evidence>
<keyword evidence="2" id="KW-1185">Reference proteome</keyword>
<dbReference type="RefSeq" id="WP_092554180.1">
    <property type="nucleotide sequence ID" value="NZ_BOMJ01000024.1"/>
</dbReference>
<name>A0A1H2D769_9ACTN</name>
<protein>
    <submittedName>
        <fullName evidence="1">Uncharacterized protein</fullName>
    </submittedName>
</protein>
<dbReference type="EMBL" id="LT629758">
    <property type="protein sequence ID" value="SDT78312.1"/>
    <property type="molecule type" value="Genomic_DNA"/>
</dbReference>
<dbReference type="Proteomes" id="UP000198688">
    <property type="component" value="Chromosome I"/>
</dbReference>
<reference evidence="1 2" key="1">
    <citation type="submission" date="2016-10" db="EMBL/GenBank/DDBJ databases">
        <authorList>
            <person name="de Groot N.N."/>
        </authorList>
    </citation>
    <scope>NUCLEOTIDE SEQUENCE [LARGE SCALE GENOMIC DNA]</scope>
    <source>
        <strain evidence="1 2">DSM 43941</strain>
    </source>
</reference>
<proteinExistence type="predicted"/>
<accession>A0A1H2D769</accession>
<organism evidence="1 2">
    <name type="scientific">Actinoplanes derwentensis</name>
    <dbReference type="NCBI Taxonomy" id="113562"/>
    <lineage>
        <taxon>Bacteria</taxon>
        <taxon>Bacillati</taxon>
        <taxon>Actinomycetota</taxon>
        <taxon>Actinomycetes</taxon>
        <taxon>Micromonosporales</taxon>
        <taxon>Micromonosporaceae</taxon>
        <taxon>Actinoplanes</taxon>
    </lineage>
</organism>
<evidence type="ECO:0000313" key="2">
    <source>
        <dbReference type="Proteomes" id="UP000198688"/>
    </source>
</evidence>
<dbReference type="OrthoDB" id="3635009at2"/>